<dbReference type="Pfam" id="PF13966">
    <property type="entry name" value="zf-RVT"/>
    <property type="match status" value="1"/>
</dbReference>
<evidence type="ECO:0000259" key="1">
    <source>
        <dbReference type="Pfam" id="PF13456"/>
    </source>
</evidence>
<dbReference type="InterPro" id="IPR002156">
    <property type="entry name" value="RNaseH_domain"/>
</dbReference>
<dbReference type="PANTHER" id="PTHR47723:SF21">
    <property type="entry name" value="POLYNUCLEOTIDYL TRANSFERASE, RIBONUCLEASE H-LIKE SUPERFAMILY PROTEIN"/>
    <property type="match status" value="1"/>
</dbReference>
<dbReference type="SUPFAM" id="SSF53098">
    <property type="entry name" value="Ribonuclease H-like"/>
    <property type="match status" value="1"/>
</dbReference>
<dbReference type="CDD" id="cd06222">
    <property type="entry name" value="RNase_H_like"/>
    <property type="match status" value="1"/>
</dbReference>
<gene>
    <name evidence="3" type="ORF">LTRI10_LOCUS34018</name>
</gene>
<dbReference type="GO" id="GO:0004523">
    <property type="term" value="F:RNA-DNA hybrid ribonuclease activity"/>
    <property type="evidence" value="ECO:0007669"/>
    <property type="project" value="InterPro"/>
</dbReference>
<evidence type="ECO:0000259" key="2">
    <source>
        <dbReference type="Pfam" id="PF13966"/>
    </source>
</evidence>
<protein>
    <submittedName>
        <fullName evidence="3">Uncharacterized protein</fullName>
    </submittedName>
</protein>
<dbReference type="AlphaFoldDB" id="A0AAV2F5A6"/>
<dbReference type="InterPro" id="IPR012337">
    <property type="entry name" value="RNaseH-like_sf"/>
</dbReference>
<evidence type="ECO:0000313" key="3">
    <source>
        <dbReference type="EMBL" id="CAL1393441.1"/>
    </source>
</evidence>
<proteinExistence type="predicted"/>
<dbReference type="Pfam" id="PF13456">
    <property type="entry name" value="RVT_3"/>
    <property type="match status" value="1"/>
</dbReference>
<reference evidence="3 4" key="1">
    <citation type="submission" date="2024-04" db="EMBL/GenBank/DDBJ databases">
        <authorList>
            <person name="Fracassetti M."/>
        </authorList>
    </citation>
    <scope>NUCLEOTIDE SEQUENCE [LARGE SCALE GENOMIC DNA]</scope>
</reference>
<dbReference type="InterPro" id="IPR026960">
    <property type="entry name" value="RVT-Znf"/>
</dbReference>
<dbReference type="GO" id="GO:0003676">
    <property type="term" value="F:nucleic acid binding"/>
    <property type="evidence" value="ECO:0007669"/>
    <property type="project" value="InterPro"/>
</dbReference>
<organism evidence="3 4">
    <name type="scientific">Linum trigynum</name>
    <dbReference type="NCBI Taxonomy" id="586398"/>
    <lineage>
        <taxon>Eukaryota</taxon>
        <taxon>Viridiplantae</taxon>
        <taxon>Streptophyta</taxon>
        <taxon>Embryophyta</taxon>
        <taxon>Tracheophyta</taxon>
        <taxon>Spermatophyta</taxon>
        <taxon>Magnoliopsida</taxon>
        <taxon>eudicotyledons</taxon>
        <taxon>Gunneridae</taxon>
        <taxon>Pentapetalae</taxon>
        <taxon>rosids</taxon>
        <taxon>fabids</taxon>
        <taxon>Malpighiales</taxon>
        <taxon>Linaceae</taxon>
        <taxon>Linum</taxon>
    </lineage>
</organism>
<dbReference type="EMBL" id="OZ034819">
    <property type="protein sequence ID" value="CAL1393441.1"/>
    <property type="molecule type" value="Genomic_DNA"/>
</dbReference>
<accession>A0AAV2F5A6</accession>
<sequence>MYNENGAYSVKSAYKFIRGNQHDTLVRLHNRNSEDPEFWKFLWNIQIQPKVRIFLWKMCKNILPVGVNVEEWIESSAPECPFCNLPETQTHALRECEWIRRRWKNYGEKELYEIGEGKSCIDWLAQIFRSASMERIQRFCAILWFLWKERCNHKYNNLKKDEEEIIPKALGWLSSFLEAQASPSSSSFADSTGNVNARTDRWLPPPEGVFKMNCDAGVIQQQGVRLGAVLRNWRGEFVGVMVKREKGLCRPIVAEAKAMVMGLREANHRSLSPLIVESDCQDLVNFLDKGEPDFTELGIWCKEIEELALENERLSGHKVRWRFSSRKTNSLAHWLAHSGLGWNHQMVWVDNPPSNLLCMVEADLGLGPLGQN</sequence>
<dbReference type="PANTHER" id="PTHR47723">
    <property type="entry name" value="OS05G0353850 PROTEIN"/>
    <property type="match status" value="1"/>
</dbReference>
<dbReference type="Gene3D" id="3.30.420.10">
    <property type="entry name" value="Ribonuclease H-like superfamily/Ribonuclease H"/>
    <property type="match status" value="1"/>
</dbReference>
<dbReference type="InterPro" id="IPR036397">
    <property type="entry name" value="RNaseH_sf"/>
</dbReference>
<name>A0AAV2F5A6_9ROSI</name>
<feature type="domain" description="Reverse transcriptase zinc-binding" evidence="2">
    <location>
        <begin position="8"/>
        <end position="103"/>
    </location>
</feature>
<dbReference type="InterPro" id="IPR053151">
    <property type="entry name" value="RNase_H-like"/>
</dbReference>
<dbReference type="Proteomes" id="UP001497516">
    <property type="component" value="Chromosome 6"/>
</dbReference>
<feature type="domain" description="RNase H type-1" evidence="1">
    <location>
        <begin position="213"/>
        <end position="338"/>
    </location>
</feature>
<dbReference type="InterPro" id="IPR044730">
    <property type="entry name" value="RNase_H-like_dom_plant"/>
</dbReference>
<keyword evidence="4" id="KW-1185">Reference proteome</keyword>
<evidence type="ECO:0000313" key="4">
    <source>
        <dbReference type="Proteomes" id="UP001497516"/>
    </source>
</evidence>